<name>A0A811S2X1_9POAL</name>
<sequence length="568" mass="63074">MALAIMHTVIRSRVSSSSTESGGGDSVHQRPPQPYYLADYINNNNYGISSTTTASSATCTTTASSSSASALAARVLHSFMPAPNTSTLVVEEDADEEVGGETVTEQDKAKTREHMRDLIHGSDPLDRWLWELQVSWVLHLAQLDASAGRAFVSRRLQHTARSWVLAPHGISRSILSFTGWCPSPSQEEEEEALQQLQTCWPPTSELVGFFAATFSHMLPFVDVVVALEIIDPIASDDDHRIIVSGSRRGRGGVASAHRFQALADVRDALAGALEHVQLWDSWLCSSIQLHAEATKSSGEMSSLLLAKLDRLDEAIRDIRDYVKTQFMSSTGDRHHDSRASGLADDLSPGIHKATKSALSCIIVLSTSYKRSAVDPPPTIHEAPASVRVNGKDAPAATGNENTSSSTSLIMVMIRSLEEKLTRVSESFPDQSLRFLFLINNFYFVWHQLRTNQRLVDVPMYALAHKIHGYINSYIQASWTPVLKPLHDRTPCCLTRYSAQHNFETKFEKTYIKQKLWKVPDPELREELRAAIIKKVIPAFTKFMEDNAVSASRVTPKELEEMLDELFEG</sequence>
<dbReference type="PANTHER" id="PTHR12542:SF117">
    <property type="entry name" value="EXOCYST SUBUNIT EXO70 FAMILY PROTEIN"/>
    <property type="match status" value="1"/>
</dbReference>
<evidence type="ECO:0000256" key="3">
    <source>
        <dbReference type="RuleBase" id="RU365026"/>
    </source>
</evidence>
<protein>
    <recommendedName>
        <fullName evidence="3">Exocyst subunit Exo70 family protein</fullName>
    </recommendedName>
</protein>
<dbReference type="GO" id="GO:0000145">
    <property type="term" value="C:exocyst"/>
    <property type="evidence" value="ECO:0007669"/>
    <property type="project" value="InterPro"/>
</dbReference>
<evidence type="ECO:0000256" key="4">
    <source>
        <dbReference type="SAM" id="MobiDB-lite"/>
    </source>
</evidence>
<comment type="function">
    <text evidence="3">Component of the exocyst complex.</text>
</comment>
<accession>A0A811S2X1</accession>
<comment type="caution">
    <text evidence="6">The sequence shown here is derived from an EMBL/GenBank/DDBJ whole genome shotgun (WGS) entry which is preliminary data.</text>
</comment>
<dbReference type="GO" id="GO:0015031">
    <property type="term" value="P:protein transport"/>
    <property type="evidence" value="ECO:0007669"/>
    <property type="project" value="UniProtKB-KW"/>
</dbReference>
<dbReference type="InterPro" id="IPR004140">
    <property type="entry name" value="Exo70"/>
</dbReference>
<proteinExistence type="inferred from homology"/>
<evidence type="ECO:0000313" key="6">
    <source>
        <dbReference type="EMBL" id="CAD6335328.1"/>
    </source>
</evidence>
<evidence type="ECO:0000313" key="7">
    <source>
        <dbReference type="Proteomes" id="UP000604825"/>
    </source>
</evidence>
<dbReference type="GO" id="GO:0005546">
    <property type="term" value="F:phosphatidylinositol-4,5-bisphosphate binding"/>
    <property type="evidence" value="ECO:0007669"/>
    <property type="project" value="InterPro"/>
</dbReference>
<keyword evidence="7" id="KW-1185">Reference proteome</keyword>
<feature type="region of interest" description="Disordered" evidence="4">
    <location>
        <begin position="13"/>
        <end position="34"/>
    </location>
</feature>
<keyword evidence="3" id="KW-0653">Protein transport</keyword>
<reference evidence="6" key="1">
    <citation type="submission" date="2020-10" db="EMBL/GenBank/DDBJ databases">
        <authorList>
            <person name="Han B."/>
            <person name="Lu T."/>
            <person name="Zhao Q."/>
            <person name="Huang X."/>
            <person name="Zhao Y."/>
        </authorList>
    </citation>
    <scope>NUCLEOTIDE SEQUENCE</scope>
</reference>
<keyword evidence="3" id="KW-0268">Exocytosis</keyword>
<feature type="domain" description="Exocyst complex subunit Exo70 C-terminal" evidence="5">
    <location>
        <begin position="310"/>
        <end position="564"/>
    </location>
</feature>
<dbReference type="GO" id="GO:0006887">
    <property type="term" value="P:exocytosis"/>
    <property type="evidence" value="ECO:0007669"/>
    <property type="project" value="UniProtKB-KW"/>
</dbReference>
<dbReference type="EMBL" id="CAJGYO010000018">
    <property type="protein sequence ID" value="CAD6335328.1"/>
    <property type="molecule type" value="Genomic_DNA"/>
</dbReference>
<dbReference type="OrthoDB" id="642550at2759"/>
<dbReference type="Gene3D" id="1.20.1280.170">
    <property type="entry name" value="Exocyst complex component Exo70"/>
    <property type="match status" value="1"/>
</dbReference>
<dbReference type="InterPro" id="IPR016159">
    <property type="entry name" value="Cullin_repeat-like_dom_sf"/>
</dbReference>
<dbReference type="PANTHER" id="PTHR12542">
    <property type="entry name" value="EXOCYST COMPLEX PROTEIN EXO70"/>
    <property type="match status" value="1"/>
</dbReference>
<evidence type="ECO:0000259" key="5">
    <source>
        <dbReference type="Pfam" id="PF03081"/>
    </source>
</evidence>
<gene>
    <name evidence="6" type="ORF">NCGR_LOCUS59426</name>
</gene>
<comment type="similarity">
    <text evidence="1 3">Belongs to the EXO70 family.</text>
</comment>
<dbReference type="SUPFAM" id="SSF74788">
    <property type="entry name" value="Cullin repeat-like"/>
    <property type="match status" value="1"/>
</dbReference>
<keyword evidence="2 3" id="KW-0813">Transport</keyword>
<dbReference type="Pfam" id="PF03081">
    <property type="entry name" value="Exo70_C"/>
    <property type="match status" value="1"/>
</dbReference>
<evidence type="ECO:0000256" key="2">
    <source>
        <dbReference type="ARBA" id="ARBA00022448"/>
    </source>
</evidence>
<dbReference type="Proteomes" id="UP000604825">
    <property type="component" value="Unassembled WGS sequence"/>
</dbReference>
<dbReference type="AlphaFoldDB" id="A0A811S2X1"/>
<dbReference type="InterPro" id="IPR046364">
    <property type="entry name" value="Exo70_C"/>
</dbReference>
<organism evidence="6 7">
    <name type="scientific">Miscanthus lutarioriparius</name>
    <dbReference type="NCBI Taxonomy" id="422564"/>
    <lineage>
        <taxon>Eukaryota</taxon>
        <taxon>Viridiplantae</taxon>
        <taxon>Streptophyta</taxon>
        <taxon>Embryophyta</taxon>
        <taxon>Tracheophyta</taxon>
        <taxon>Spermatophyta</taxon>
        <taxon>Magnoliopsida</taxon>
        <taxon>Liliopsida</taxon>
        <taxon>Poales</taxon>
        <taxon>Poaceae</taxon>
        <taxon>PACMAD clade</taxon>
        <taxon>Panicoideae</taxon>
        <taxon>Andropogonodae</taxon>
        <taxon>Andropogoneae</taxon>
        <taxon>Saccharinae</taxon>
        <taxon>Miscanthus</taxon>
    </lineage>
</organism>
<evidence type="ECO:0000256" key="1">
    <source>
        <dbReference type="ARBA" id="ARBA00006756"/>
    </source>
</evidence>